<dbReference type="KEGG" id="sgrg:L0C25_01595"/>
<gene>
    <name evidence="5" type="ORF">L0C25_01595</name>
</gene>
<dbReference type="PROSITE" id="PS50932">
    <property type="entry name" value="HTH_LACI_2"/>
    <property type="match status" value="1"/>
</dbReference>
<dbReference type="SUPFAM" id="SSF47413">
    <property type="entry name" value="lambda repressor-like DNA-binding domains"/>
    <property type="match status" value="1"/>
</dbReference>
<evidence type="ECO:0000313" key="5">
    <source>
        <dbReference type="EMBL" id="UYM05799.1"/>
    </source>
</evidence>
<accession>A0AA46TI63</accession>
<evidence type="ECO:0000256" key="1">
    <source>
        <dbReference type="ARBA" id="ARBA00023015"/>
    </source>
</evidence>
<dbReference type="SUPFAM" id="SSF53822">
    <property type="entry name" value="Periplasmic binding protein-like I"/>
    <property type="match status" value="1"/>
</dbReference>
<dbReference type="CDD" id="cd06267">
    <property type="entry name" value="PBP1_LacI_sugar_binding-like"/>
    <property type="match status" value="1"/>
</dbReference>
<feature type="domain" description="HTH lacI-type" evidence="4">
    <location>
        <begin position="9"/>
        <end position="63"/>
    </location>
</feature>
<dbReference type="Proteomes" id="UP001164390">
    <property type="component" value="Chromosome"/>
</dbReference>
<sequence length="246" mass="26005">MTENRRSPVTLEAVAARAGVSRATASRVLNGSTRVSDDARDSVRAAADELGYVPNRAARSLVTRQSDALAFVVAESEDVFFADPFFAPVLRGAHDAAAERGRPLLFVIVANDEDRARLEQYAAGGHVDGVMFVSVHAHDTLPRRVHDLGVPVVLAGRPPRGRPALPYVSSDNVGGGEAAARVLLERGCTEVATITGPDDMTVTTDRLEGFRRGVAAGGLDLPADRIVSGYFSMDGGRAAMAQLLEA</sequence>
<evidence type="ECO:0000256" key="3">
    <source>
        <dbReference type="ARBA" id="ARBA00023163"/>
    </source>
</evidence>
<keyword evidence="2" id="KW-0238">DNA-binding</keyword>
<keyword evidence="3" id="KW-0804">Transcription</keyword>
<dbReference type="GO" id="GO:0003700">
    <property type="term" value="F:DNA-binding transcription factor activity"/>
    <property type="evidence" value="ECO:0007669"/>
    <property type="project" value="TreeGrafter"/>
</dbReference>
<dbReference type="Gene3D" id="1.10.260.40">
    <property type="entry name" value="lambda repressor-like DNA-binding domains"/>
    <property type="match status" value="1"/>
</dbReference>
<evidence type="ECO:0000259" key="4">
    <source>
        <dbReference type="PROSITE" id="PS50932"/>
    </source>
</evidence>
<dbReference type="InterPro" id="IPR000843">
    <property type="entry name" value="HTH_LacI"/>
</dbReference>
<proteinExistence type="predicted"/>
<dbReference type="PANTHER" id="PTHR30146">
    <property type="entry name" value="LACI-RELATED TRANSCRIPTIONAL REPRESSOR"/>
    <property type="match status" value="1"/>
</dbReference>
<evidence type="ECO:0000256" key="2">
    <source>
        <dbReference type="ARBA" id="ARBA00023125"/>
    </source>
</evidence>
<dbReference type="Pfam" id="PF00356">
    <property type="entry name" value="LacI"/>
    <property type="match status" value="1"/>
</dbReference>
<dbReference type="InterPro" id="IPR028082">
    <property type="entry name" value="Peripla_BP_I"/>
</dbReference>
<dbReference type="SMART" id="SM00354">
    <property type="entry name" value="HTH_LACI"/>
    <property type="match status" value="1"/>
</dbReference>
<dbReference type="EMBL" id="CP094970">
    <property type="protein sequence ID" value="UYM05799.1"/>
    <property type="molecule type" value="Genomic_DNA"/>
</dbReference>
<evidence type="ECO:0000313" key="6">
    <source>
        <dbReference type="Proteomes" id="UP001164390"/>
    </source>
</evidence>
<reference evidence="5" key="1">
    <citation type="submission" date="2022-01" db="EMBL/GenBank/DDBJ databases">
        <title>Nocardioidaceae gen. sp. A5X3R13.</title>
        <authorList>
            <person name="Lopez Marin M.A."/>
            <person name="Uhlik O."/>
        </authorList>
    </citation>
    <scope>NUCLEOTIDE SEQUENCE</scope>
    <source>
        <strain evidence="5">A5X3R13</strain>
    </source>
</reference>
<keyword evidence="6" id="KW-1185">Reference proteome</keyword>
<dbReference type="AlphaFoldDB" id="A0AA46TI63"/>
<dbReference type="Gene3D" id="3.40.50.2300">
    <property type="match status" value="2"/>
</dbReference>
<dbReference type="InterPro" id="IPR001761">
    <property type="entry name" value="Peripla_BP/Lac1_sug-bd_dom"/>
</dbReference>
<dbReference type="PANTHER" id="PTHR30146:SF109">
    <property type="entry name" value="HTH-TYPE TRANSCRIPTIONAL REGULATOR GALS"/>
    <property type="match status" value="1"/>
</dbReference>
<protein>
    <submittedName>
        <fullName evidence="5">LacI family transcriptional regulator</fullName>
    </submittedName>
</protein>
<keyword evidence="1" id="KW-0805">Transcription regulation</keyword>
<dbReference type="Pfam" id="PF00532">
    <property type="entry name" value="Peripla_BP_1"/>
    <property type="match status" value="1"/>
</dbReference>
<dbReference type="RefSeq" id="WP_271634625.1">
    <property type="nucleotide sequence ID" value="NZ_CP094970.1"/>
</dbReference>
<dbReference type="GO" id="GO:0000976">
    <property type="term" value="F:transcription cis-regulatory region binding"/>
    <property type="evidence" value="ECO:0007669"/>
    <property type="project" value="TreeGrafter"/>
</dbReference>
<dbReference type="InterPro" id="IPR010982">
    <property type="entry name" value="Lambda_DNA-bd_dom_sf"/>
</dbReference>
<organism evidence="5 6">
    <name type="scientific">Solicola gregarius</name>
    <dbReference type="NCBI Taxonomy" id="2908642"/>
    <lineage>
        <taxon>Bacteria</taxon>
        <taxon>Bacillati</taxon>
        <taxon>Actinomycetota</taxon>
        <taxon>Actinomycetes</taxon>
        <taxon>Propionibacteriales</taxon>
        <taxon>Nocardioidaceae</taxon>
        <taxon>Solicola</taxon>
    </lineage>
</organism>
<dbReference type="CDD" id="cd01392">
    <property type="entry name" value="HTH_LacI"/>
    <property type="match status" value="1"/>
</dbReference>
<name>A0AA46TI63_9ACTN</name>